<evidence type="ECO:0000313" key="1">
    <source>
        <dbReference type="EMBL" id="KDF02198.1"/>
    </source>
</evidence>
<sequence>MDAYSDDLVRHAACMGACIGCFEEPPSAFADIGAESTCRAGRRQMPRGDVVNGLDYWQEFGRLRLRPPGWLRRRICAAIGWQHNAFVLRQRQINVWQRTFSARPRRRSTPR</sequence>
<evidence type="ECO:0000313" key="2">
    <source>
        <dbReference type="Proteomes" id="UP000022835"/>
    </source>
</evidence>
<accession>A0A064CTQ7</accession>
<reference evidence="1" key="1">
    <citation type="submission" date="2014-05" db="EMBL/GenBank/DDBJ databases">
        <title>Genome sequence of Mycobacterium aromaticivorans strain JS19b1T (= DSM 45407T).</title>
        <authorList>
            <person name="Kwak Y."/>
            <person name="Park G.-S."/>
            <person name="Li Q.X."/>
            <person name="Lee S.-E."/>
            <person name="Shin J.-H."/>
        </authorList>
    </citation>
    <scope>NUCLEOTIDE SEQUENCE [LARGE SCALE GENOMIC DNA]</scope>
    <source>
        <strain evidence="1">JS19b1</strain>
    </source>
</reference>
<proteinExistence type="predicted"/>
<dbReference type="EMBL" id="JALN02000001">
    <property type="protein sequence ID" value="KDF02198.1"/>
    <property type="molecule type" value="Genomic_DNA"/>
</dbReference>
<name>A0A064CTQ7_9MYCO</name>
<gene>
    <name evidence="1" type="ORF">Y900_025510</name>
</gene>
<dbReference type="AlphaFoldDB" id="A0A064CTQ7"/>
<keyword evidence="2" id="KW-1185">Reference proteome</keyword>
<comment type="caution">
    <text evidence="1">The sequence shown here is derived from an EMBL/GenBank/DDBJ whole genome shotgun (WGS) entry which is preliminary data.</text>
</comment>
<dbReference type="Proteomes" id="UP000022835">
    <property type="component" value="Unassembled WGS sequence"/>
</dbReference>
<organism evidence="1 2">
    <name type="scientific">Mycolicibacterium aromaticivorans JS19b1 = JCM 16368</name>
    <dbReference type="NCBI Taxonomy" id="1440774"/>
    <lineage>
        <taxon>Bacteria</taxon>
        <taxon>Bacillati</taxon>
        <taxon>Actinomycetota</taxon>
        <taxon>Actinomycetes</taxon>
        <taxon>Mycobacteriales</taxon>
        <taxon>Mycobacteriaceae</taxon>
        <taxon>Mycolicibacterium</taxon>
    </lineage>
</organism>
<protein>
    <submittedName>
        <fullName evidence="1">Uncharacterized protein</fullName>
    </submittedName>
</protein>